<reference evidence="2 3" key="1">
    <citation type="submission" date="2017-09" db="EMBL/GenBank/DDBJ databases">
        <title>WGS assembly of Aquilegia coerulea Goldsmith.</title>
        <authorList>
            <person name="Hodges S."/>
            <person name="Kramer E."/>
            <person name="Nordborg M."/>
            <person name="Tomkins J."/>
            <person name="Borevitz J."/>
            <person name="Derieg N."/>
            <person name="Yan J."/>
            <person name="Mihaltcheva S."/>
            <person name="Hayes R.D."/>
            <person name="Rokhsar D."/>
        </authorList>
    </citation>
    <scope>NUCLEOTIDE SEQUENCE [LARGE SCALE GENOMIC DNA]</scope>
    <source>
        <strain evidence="3">cv. Goldsmith</strain>
    </source>
</reference>
<organism evidence="2 3">
    <name type="scientific">Aquilegia coerulea</name>
    <name type="common">Rocky mountain columbine</name>
    <dbReference type="NCBI Taxonomy" id="218851"/>
    <lineage>
        <taxon>Eukaryota</taxon>
        <taxon>Viridiplantae</taxon>
        <taxon>Streptophyta</taxon>
        <taxon>Embryophyta</taxon>
        <taxon>Tracheophyta</taxon>
        <taxon>Spermatophyta</taxon>
        <taxon>Magnoliopsida</taxon>
        <taxon>Ranunculales</taxon>
        <taxon>Ranunculaceae</taxon>
        <taxon>Thalictroideae</taxon>
        <taxon>Aquilegia</taxon>
    </lineage>
</organism>
<dbReference type="PANTHER" id="PTHR34659">
    <property type="entry name" value="BNAA05G11610D PROTEIN"/>
    <property type="match status" value="1"/>
</dbReference>
<dbReference type="GO" id="GO:0061908">
    <property type="term" value="C:phagophore"/>
    <property type="evidence" value="ECO:0007669"/>
    <property type="project" value="TreeGrafter"/>
</dbReference>
<gene>
    <name evidence="2" type="ORF">AQUCO_05500016v1</name>
</gene>
<name>A0A2G5CGN8_AQUCA</name>
<feature type="region of interest" description="Disordered" evidence="1">
    <location>
        <begin position="159"/>
        <end position="178"/>
    </location>
</feature>
<dbReference type="InParanoid" id="A0A2G5CGN8"/>
<accession>A0A2G5CGN8</accession>
<dbReference type="AlphaFoldDB" id="A0A2G5CGN8"/>
<dbReference type="OrthoDB" id="778244at2759"/>
<evidence type="ECO:0000313" key="3">
    <source>
        <dbReference type="Proteomes" id="UP000230069"/>
    </source>
</evidence>
<keyword evidence="3" id="KW-1185">Reference proteome</keyword>
<dbReference type="InterPro" id="IPR053273">
    <property type="entry name" value="CST_Regulator"/>
</dbReference>
<sequence>MDFTTNGFDWVVNLRQKFETVCIEVEDKICQEAKYLENHVQAFYEDVIQDLLPSSCMAPGKETVSGSSVVKSPDDVNEDHIKRTPSHEESEVISPVGQDCCQTADSTEDCDIHNENHFLHPSDVNLVSKGSEKTQEENGILETSKLAIENNHSVKNEKYAPHPSEVVPPVRNQASLSTSPRNTICLEPETSFEGVALSTHKDNEIPIYEQFVVDQEEKALSTEPPSLETSAMLCSSRDCSTSSCFSELCDEDHNRVSVPLPMLASTEVISSLESSQESELCCHNGLDAVECIADVSSSSQSCNLEHPAVLPTESEVVSGSFNVDDAESCMENIELFDNIKLGESCVVVDNINLQVPPRSSNRRSLKKTLQHALASRMRSTKQREYEQLAILYGDIDADINERRADSTLCILAKDAHLKIPSAHDLCDSDWELV</sequence>
<dbReference type="GO" id="GO:0006950">
    <property type="term" value="P:response to stress"/>
    <property type="evidence" value="ECO:0007669"/>
    <property type="project" value="TreeGrafter"/>
</dbReference>
<proteinExistence type="predicted"/>
<dbReference type="Proteomes" id="UP000230069">
    <property type="component" value="Unassembled WGS sequence"/>
</dbReference>
<evidence type="ECO:0000256" key="1">
    <source>
        <dbReference type="SAM" id="MobiDB-lite"/>
    </source>
</evidence>
<dbReference type="PANTHER" id="PTHR34659:SF1">
    <property type="entry name" value="PROTEIN EGT2"/>
    <property type="match status" value="1"/>
</dbReference>
<dbReference type="GO" id="GO:0005776">
    <property type="term" value="C:autophagosome"/>
    <property type="evidence" value="ECO:0007669"/>
    <property type="project" value="TreeGrafter"/>
</dbReference>
<evidence type="ECO:0000313" key="2">
    <source>
        <dbReference type="EMBL" id="PIA30454.1"/>
    </source>
</evidence>
<dbReference type="EMBL" id="KZ305072">
    <property type="protein sequence ID" value="PIA30454.1"/>
    <property type="molecule type" value="Genomic_DNA"/>
</dbReference>
<protein>
    <submittedName>
        <fullName evidence="2">Uncharacterized protein</fullName>
    </submittedName>
</protein>